<evidence type="ECO:0000256" key="2">
    <source>
        <dbReference type="ARBA" id="ARBA00022801"/>
    </source>
</evidence>
<feature type="domain" description="HotDog ACOT-type" evidence="4">
    <location>
        <begin position="5"/>
        <end position="120"/>
    </location>
</feature>
<dbReference type="GO" id="GO:0005829">
    <property type="term" value="C:cytosol"/>
    <property type="evidence" value="ECO:0007669"/>
    <property type="project" value="TreeGrafter"/>
</dbReference>
<dbReference type="GO" id="GO:0009062">
    <property type="term" value="P:fatty acid catabolic process"/>
    <property type="evidence" value="ECO:0007669"/>
    <property type="project" value="TreeGrafter"/>
</dbReference>
<comment type="similarity">
    <text evidence="1">Belongs to the acyl coenzyme A hydrolase family.</text>
</comment>
<name>A0A6N2RPL6_9BACT</name>
<proteinExistence type="inferred from homology"/>
<dbReference type="AlphaFoldDB" id="A0A6N2RPL6"/>
<organism evidence="5">
    <name type="scientific">Campylobacter ureolyticus</name>
    <dbReference type="NCBI Taxonomy" id="827"/>
    <lineage>
        <taxon>Bacteria</taxon>
        <taxon>Pseudomonadati</taxon>
        <taxon>Campylobacterota</taxon>
        <taxon>Epsilonproteobacteria</taxon>
        <taxon>Campylobacterales</taxon>
        <taxon>Campylobacteraceae</taxon>
        <taxon>Campylobacter</taxon>
    </lineage>
</organism>
<accession>A0A6N2RPL6</accession>
<dbReference type="CDD" id="cd03442">
    <property type="entry name" value="BFIT_BACH"/>
    <property type="match status" value="1"/>
</dbReference>
<dbReference type="RefSeq" id="WP_156846987.1">
    <property type="nucleotide sequence ID" value="NZ_CACRSK010000001.1"/>
</dbReference>
<dbReference type="InterPro" id="IPR006683">
    <property type="entry name" value="Thioestr_dom"/>
</dbReference>
<keyword evidence="2 3" id="KW-0378">Hydrolase</keyword>
<sequence>MDLKNMGEPKIKIVAMPKDTNPAGNIFGGWILAQIDKAGAVAAREVAPIRVVTISFKEVIFKEPVFVGDLVSCYAKIIGVGKTSIRVKVDVIVQRLNEDNKVVKIPVTSAEVTYVSVDRAGNKRVIDEELKKLCGF</sequence>
<dbReference type="EC" id="3.1.2.-" evidence="5"/>
<dbReference type="GO" id="GO:0006637">
    <property type="term" value="P:acyl-CoA metabolic process"/>
    <property type="evidence" value="ECO:0007669"/>
    <property type="project" value="TreeGrafter"/>
</dbReference>
<evidence type="ECO:0000259" key="4">
    <source>
        <dbReference type="PROSITE" id="PS51770"/>
    </source>
</evidence>
<evidence type="ECO:0000256" key="1">
    <source>
        <dbReference type="ARBA" id="ARBA00010458"/>
    </source>
</evidence>
<dbReference type="InterPro" id="IPR033120">
    <property type="entry name" value="HOTDOG_ACOT"/>
</dbReference>
<protein>
    <submittedName>
        <fullName evidence="5">Putative acyl-CoA thioester hydrolase</fullName>
        <ecNumber evidence="5">3.1.2.-</ecNumber>
    </submittedName>
</protein>
<dbReference type="EMBL" id="CACRSK010000001">
    <property type="protein sequence ID" value="VYS82081.1"/>
    <property type="molecule type" value="Genomic_DNA"/>
</dbReference>
<gene>
    <name evidence="5" type="ORF">CULFYP111_00510</name>
</gene>
<reference evidence="5" key="1">
    <citation type="submission" date="2019-11" db="EMBL/GenBank/DDBJ databases">
        <authorList>
            <person name="Feng L."/>
        </authorList>
    </citation>
    <scope>NUCLEOTIDE SEQUENCE</scope>
    <source>
        <strain evidence="5">CUreolyticusLFYP111</strain>
    </source>
</reference>
<dbReference type="PANTHER" id="PTHR11049">
    <property type="entry name" value="ACYL COENZYME A THIOESTER HYDROLASE"/>
    <property type="match status" value="1"/>
</dbReference>
<dbReference type="GO" id="GO:0052816">
    <property type="term" value="F:long-chain fatty acyl-CoA hydrolase activity"/>
    <property type="evidence" value="ECO:0007669"/>
    <property type="project" value="TreeGrafter"/>
</dbReference>
<evidence type="ECO:0000313" key="5">
    <source>
        <dbReference type="EMBL" id="VYS82081.1"/>
    </source>
</evidence>
<dbReference type="InterPro" id="IPR040170">
    <property type="entry name" value="Cytosol_ACT"/>
</dbReference>
<dbReference type="InterPro" id="IPR029069">
    <property type="entry name" value="HotDog_dom_sf"/>
</dbReference>
<evidence type="ECO:0000256" key="3">
    <source>
        <dbReference type="PROSITE-ProRule" id="PRU01106"/>
    </source>
</evidence>
<dbReference type="PROSITE" id="PS51770">
    <property type="entry name" value="HOTDOG_ACOT"/>
    <property type="match status" value="1"/>
</dbReference>
<dbReference type="SUPFAM" id="SSF54637">
    <property type="entry name" value="Thioesterase/thiol ester dehydrase-isomerase"/>
    <property type="match status" value="1"/>
</dbReference>
<dbReference type="Pfam" id="PF03061">
    <property type="entry name" value="4HBT"/>
    <property type="match status" value="1"/>
</dbReference>
<dbReference type="PANTHER" id="PTHR11049:SF5">
    <property type="entry name" value="ACYL-COA THIOESTER HYDROLASE YCIA"/>
    <property type="match status" value="1"/>
</dbReference>
<dbReference type="Gene3D" id="3.10.129.10">
    <property type="entry name" value="Hotdog Thioesterase"/>
    <property type="match status" value="1"/>
</dbReference>